<evidence type="ECO:0000313" key="3">
    <source>
        <dbReference type="Proteomes" id="UP000245535"/>
    </source>
</evidence>
<evidence type="ECO:0000313" key="2">
    <source>
        <dbReference type="EMBL" id="PWJ40025.1"/>
    </source>
</evidence>
<keyword evidence="3" id="KW-1185">Reference proteome</keyword>
<accession>A0A315Z7Y4</accession>
<name>A0A315Z7Y4_SEDFL</name>
<dbReference type="Proteomes" id="UP000245535">
    <property type="component" value="Unassembled WGS sequence"/>
</dbReference>
<dbReference type="AlphaFoldDB" id="A0A315Z7Y4"/>
<feature type="domain" description="DUF5683" evidence="1">
    <location>
        <begin position="92"/>
        <end position="242"/>
    </location>
</feature>
<dbReference type="EMBL" id="QGDO01000005">
    <property type="protein sequence ID" value="PWJ40025.1"/>
    <property type="molecule type" value="Genomic_DNA"/>
</dbReference>
<proteinExistence type="predicted"/>
<gene>
    <name evidence="2" type="ORF">BC781_10588</name>
</gene>
<sequence length="245" mass="27364">MLLSFIFKANSAKTKIKSVLVRSFFGKLGQWRALPILIVLLTGVQSMDCFAQGFEITTQDAEKYASAVEDSLLQLKKKAKIKEVKPQSYALRSPSKAALLSAVIPGAGQIYNKSYWKVPVAWAGSAIFGYLIGWNHVHYLESKTNLAYLTDNDPTNDELIDDRFAGVSADAFRRNRDRFRRDRDFFVILTVVWYGIVVGDAAVDAHFKNFDLSEDLSARIQPTLIEVGGPDQFAPGFKIAFSLNN</sequence>
<dbReference type="InterPro" id="IPR043738">
    <property type="entry name" value="DUF5683"/>
</dbReference>
<evidence type="ECO:0000259" key="1">
    <source>
        <dbReference type="Pfam" id="PF18935"/>
    </source>
</evidence>
<reference evidence="2 3" key="1">
    <citation type="submission" date="2018-03" db="EMBL/GenBank/DDBJ databases">
        <title>Genomic Encyclopedia of Archaeal and Bacterial Type Strains, Phase II (KMG-II): from individual species to whole genera.</title>
        <authorList>
            <person name="Goeker M."/>
        </authorList>
    </citation>
    <scope>NUCLEOTIDE SEQUENCE [LARGE SCALE GENOMIC DNA]</scope>
    <source>
        <strain evidence="2 3">DSM 28229</strain>
    </source>
</reference>
<comment type="caution">
    <text evidence="2">The sequence shown here is derived from an EMBL/GenBank/DDBJ whole genome shotgun (WGS) entry which is preliminary data.</text>
</comment>
<protein>
    <recommendedName>
        <fullName evidence="1">DUF5683 domain-containing protein</fullName>
    </recommendedName>
</protein>
<organism evidence="2 3">
    <name type="scientific">Sediminitomix flava</name>
    <dbReference type="NCBI Taxonomy" id="379075"/>
    <lineage>
        <taxon>Bacteria</taxon>
        <taxon>Pseudomonadati</taxon>
        <taxon>Bacteroidota</taxon>
        <taxon>Cytophagia</taxon>
        <taxon>Cytophagales</taxon>
        <taxon>Flammeovirgaceae</taxon>
        <taxon>Sediminitomix</taxon>
    </lineage>
</organism>
<dbReference type="Pfam" id="PF18935">
    <property type="entry name" value="DUF5683"/>
    <property type="match status" value="1"/>
</dbReference>